<name>A0AAE0WQS6_9PEZI</name>
<evidence type="ECO:0000313" key="2">
    <source>
        <dbReference type="EMBL" id="KAK3676161.1"/>
    </source>
</evidence>
<keyword evidence="3" id="KW-1185">Reference proteome</keyword>
<comment type="caution">
    <text evidence="2">The sequence shown here is derived from an EMBL/GenBank/DDBJ whole genome shotgun (WGS) entry which is preliminary data.</text>
</comment>
<protein>
    <submittedName>
        <fullName evidence="2">Uncharacterized protein</fullName>
    </submittedName>
</protein>
<gene>
    <name evidence="2" type="ORF">LTR78_003911</name>
</gene>
<sequence length="176" mass="18767">MPGRKRNAPEASLPFRPAGPKTLKRNAPLPITVSHYTPLPQDMAAQAPLQDTGTPPDLGDIGDLFGASNDRVILGETDTAPWASVERYTAETLPGLAKPISITGGRYPAGPAQEWSRTLLLALAKMEEYTDAEEAGGILWMKWRGRESGDVAVLTADEVWEVVDGNEGRGEGDSGG</sequence>
<dbReference type="Proteomes" id="UP001274830">
    <property type="component" value="Unassembled WGS sequence"/>
</dbReference>
<dbReference type="EMBL" id="JAUTXT010000011">
    <property type="protein sequence ID" value="KAK3676161.1"/>
    <property type="molecule type" value="Genomic_DNA"/>
</dbReference>
<accession>A0AAE0WQS6</accession>
<evidence type="ECO:0000313" key="3">
    <source>
        <dbReference type="Proteomes" id="UP001274830"/>
    </source>
</evidence>
<reference evidence="2" key="1">
    <citation type="submission" date="2023-07" db="EMBL/GenBank/DDBJ databases">
        <title>Black Yeasts Isolated from many extreme environments.</title>
        <authorList>
            <person name="Coleine C."/>
            <person name="Stajich J.E."/>
            <person name="Selbmann L."/>
        </authorList>
    </citation>
    <scope>NUCLEOTIDE SEQUENCE</scope>
    <source>
        <strain evidence="2">CCFEE 5485</strain>
    </source>
</reference>
<dbReference type="AlphaFoldDB" id="A0AAE0WQS6"/>
<feature type="region of interest" description="Disordered" evidence="1">
    <location>
        <begin position="1"/>
        <end position="28"/>
    </location>
</feature>
<evidence type="ECO:0000256" key="1">
    <source>
        <dbReference type="SAM" id="MobiDB-lite"/>
    </source>
</evidence>
<organism evidence="2 3">
    <name type="scientific">Recurvomyces mirabilis</name>
    <dbReference type="NCBI Taxonomy" id="574656"/>
    <lineage>
        <taxon>Eukaryota</taxon>
        <taxon>Fungi</taxon>
        <taxon>Dikarya</taxon>
        <taxon>Ascomycota</taxon>
        <taxon>Pezizomycotina</taxon>
        <taxon>Dothideomycetes</taxon>
        <taxon>Dothideomycetidae</taxon>
        <taxon>Mycosphaerellales</taxon>
        <taxon>Teratosphaeriaceae</taxon>
        <taxon>Recurvomyces</taxon>
    </lineage>
</organism>
<proteinExistence type="predicted"/>